<evidence type="ECO:0000313" key="2">
    <source>
        <dbReference type="Proteomes" id="UP000789901"/>
    </source>
</evidence>
<dbReference type="EMBL" id="CAJVQB010045195">
    <property type="protein sequence ID" value="CAG8832357.1"/>
    <property type="molecule type" value="Genomic_DNA"/>
</dbReference>
<reference evidence="1 2" key="1">
    <citation type="submission" date="2021-06" db="EMBL/GenBank/DDBJ databases">
        <authorList>
            <person name="Kallberg Y."/>
            <person name="Tangrot J."/>
            <person name="Rosling A."/>
        </authorList>
    </citation>
    <scope>NUCLEOTIDE SEQUENCE [LARGE SCALE GENOMIC DNA]</scope>
    <source>
        <strain evidence="1 2">120-4 pot B 10/14</strain>
    </source>
</reference>
<accession>A0ABN7WHS8</accession>
<feature type="non-terminal residue" evidence="1">
    <location>
        <position position="46"/>
    </location>
</feature>
<gene>
    <name evidence="1" type="ORF">GMARGA_LOCUS31016</name>
</gene>
<feature type="non-terminal residue" evidence="1">
    <location>
        <position position="1"/>
    </location>
</feature>
<proteinExistence type="predicted"/>
<keyword evidence="2" id="KW-1185">Reference proteome</keyword>
<comment type="caution">
    <text evidence="1">The sequence shown here is derived from an EMBL/GenBank/DDBJ whole genome shotgun (WGS) entry which is preliminary data.</text>
</comment>
<name>A0ABN7WHS8_GIGMA</name>
<sequence>TAISPSVDKKTSLWIVSVLNFDEERLLDNFGEVKSWDFGYDWNLGL</sequence>
<protein>
    <submittedName>
        <fullName evidence="1">35841_t:CDS:1</fullName>
    </submittedName>
</protein>
<dbReference type="Proteomes" id="UP000789901">
    <property type="component" value="Unassembled WGS sequence"/>
</dbReference>
<evidence type="ECO:0000313" key="1">
    <source>
        <dbReference type="EMBL" id="CAG8832357.1"/>
    </source>
</evidence>
<organism evidence="1 2">
    <name type="scientific">Gigaspora margarita</name>
    <dbReference type="NCBI Taxonomy" id="4874"/>
    <lineage>
        <taxon>Eukaryota</taxon>
        <taxon>Fungi</taxon>
        <taxon>Fungi incertae sedis</taxon>
        <taxon>Mucoromycota</taxon>
        <taxon>Glomeromycotina</taxon>
        <taxon>Glomeromycetes</taxon>
        <taxon>Diversisporales</taxon>
        <taxon>Gigasporaceae</taxon>
        <taxon>Gigaspora</taxon>
    </lineage>
</organism>